<evidence type="ECO:0000313" key="3">
    <source>
        <dbReference type="Proteomes" id="UP001529510"/>
    </source>
</evidence>
<dbReference type="Proteomes" id="UP001529510">
    <property type="component" value="Unassembled WGS sequence"/>
</dbReference>
<evidence type="ECO:0000256" key="1">
    <source>
        <dbReference type="SAM" id="MobiDB-lite"/>
    </source>
</evidence>
<feature type="non-terminal residue" evidence="2">
    <location>
        <position position="1"/>
    </location>
</feature>
<name>A0ABD0RFH0_CIRMR</name>
<keyword evidence="3" id="KW-1185">Reference proteome</keyword>
<organism evidence="2 3">
    <name type="scientific">Cirrhinus mrigala</name>
    <name type="common">Mrigala</name>
    <dbReference type="NCBI Taxonomy" id="683832"/>
    <lineage>
        <taxon>Eukaryota</taxon>
        <taxon>Metazoa</taxon>
        <taxon>Chordata</taxon>
        <taxon>Craniata</taxon>
        <taxon>Vertebrata</taxon>
        <taxon>Euteleostomi</taxon>
        <taxon>Actinopterygii</taxon>
        <taxon>Neopterygii</taxon>
        <taxon>Teleostei</taxon>
        <taxon>Ostariophysi</taxon>
        <taxon>Cypriniformes</taxon>
        <taxon>Cyprinidae</taxon>
        <taxon>Labeoninae</taxon>
        <taxon>Labeonini</taxon>
        <taxon>Cirrhinus</taxon>
    </lineage>
</organism>
<proteinExistence type="predicted"/>
<gene>
    <name evidence="2" type="ORF">M9458_005822</name>
</gene>
<feature type="region of interest" description="Disordered" evidence="1">
    <location>
        <begin position="1"/>
        <end position="21"/>
    </location>
</feature>
<protein>
    <submittedName>
        <fullName evidence="2">Uncharacterized protein</fullName>
    </submittedName>
</protein>
<evidence type="ECO:0000313" key="2">
    <source>
        <dbReference type="EMBL" id="KAL0197282.1"/>
    </source>
</evidence>
<accession>A0ABD0RFH0</accession>
<dbReference type="EMBL" id="JAMKFB020000003">
    <property type="protein sequence ID" value="KAL0197282.1"/>
    <property type="molecule type" value="Genomic_DNA"/>
</dbReference>
<reference evidence="2 3" key="1">
    <citation type="submission" date="2024-05" db="EMBL/GenBank/DDBJ databases">
        <title>Genome sequencing and assembly of Indian major carp, Cirrhinus mrigala (Hamilton, 1822).</title>
        <authorList>
            <person name="Mohindra V."/>
            <person name="Chowdhury L.M."/>
            <person name="Lal K."/>
            <person name="Jena J.K."/>
        </authorList>
    </citation>
    <scope>NUCLEOTIDE SEQUENCE [LARGE SCALE GENOMIC DNA]</scope>
    <source>
        <strain evidence="2">CM1030</strain>
        <tissue evidence="2">Blood</tissue>
    </source>
</reference>
<dbReference type="AlphaFoldDB" id="A0ABD0RFH0"/>
<comment type="caution">
    <text evidence="2">The sequence shown here is derived from an EMBL/GenBank/DDBJ whole genome shotgun (WGS) entry which is preliminary data.</text>
</comment>
<sequence length="78" mass="8755">FLDEMRSALSSPVLDSPNSSADITLDTTGELTVEDVKDFLMLFRVPTMFCFVRTVDEAENNFRNITEEDGRPPGILIN</sequence>